<dbReference type="SUPFAM" id="SSF55874">
    <property type="entry name" value="ATPase domain of HSP90 chaperone/DNA topoisomerase II/histidine kinase"/>
    <property type="match status" value="1"/>
</dbReference>
<dbReference type="CDD" id="cd00082">
    <property type="entry name" value="HisKA"/>
    <property type="match status" value="1"/>
</dbReference>
<dbReference type="SMART" id="SM00100">
    <property type="entry name" value="cNMP"/>
    <property type="match status" value="1"/>
</dbReference>
<dbReference type="RefSeq" id="WP_164041414.1">
    <property type="nucleotide sequence ID" value="NZ_JAAGNZ010000002.1"/>
</dbReference>
<dbReference type="EC" id="2.7.13.3" evidence="2"/>
<dbReference type="CDD" id="cd00038">
    <property type="entry name" value="CAP_ED"/>
    <property type="match status" value="1"/>
</dbReference>
<dbReference type="Pfam" id="PF02518">
    <property type="entry name" value="HATPase_c"/>
    <property type="match status" value="1"/>
</dbReference>
<gene>
    <name evidence="6" type="ORF">GK091_18695</name>
</gene>
<dbReference type="InterPro" id="IPR036097">
    <property type="entry name" value="HisK_dim/P_sf"/>
</dbReference>
<reference evidence="6 7" key="1">
    <citation type="submission" date="2020-02" db="EMBL/GenBank/DDBJ databases">
        <title>Draft genome sequence of two Spirosoma agri KCTC 52727 and Spirosoma terrae KCTC 52035.</title>
        <authorList>
            <person name="Rojas J."/>
            <person name="Ambika Manirajan B."/>
            <person name="Ratering S."/>
            <person name="Suarez C."/>
            <person name="Schnell S."/>
        </authorList>
    </citation>
    <scope>NUCLEOTIDE SEQUENCE [LARGE SCALE GENOMIC DNA]</scope>
    <source>
        <strain evidence="6 7">KCTC 52727</strain>
    </source>
</reference>
<evidence type="ECO:0000313" key="6">
    <source>
        <dbReference type="EMBL" id="NEU68922.1"/>
    </source>
</evidence>
<dbReference type="EMBL" id="JAAGNZ010000002">
    <property type="protein sequence ID" value="NEU68922.1"/>
    <property type="molecule type" value="Genomic_DNA"/>
</dbReference>
<dbReference type="SMART" id="SM00387">
    <property type="entry name" value="HATPase_c"/>
    <property type="match status" value="1"/>
</dbReference>
<comment type="catalytic activity">
    <reaction evidence="1">
        <text>ATP + protein L-histidine = ADP + protein N-phospho-L-histidine.</text>
        <dbReference type="EC" id="2.7.13.3"/>
    </reaction>
</comment>
<organism evidence="6 7">
    <name type="scientific">Spirosoma agri</name>
    <dbReference type="NCBI Taxonomy" id="1987381"/>
    <lineage>
        <taxon>Bacteria</taxon>
        <taxon>Pseudomonadati</taxon>
        <taxon>Bacteroidota</taxon>
        <taxon>Cytophagia</taxon>
        <taxon>Cytophagales</taxon>
        <taxon>Cytophagaceae</taxon>
        <taxon>Spirosoma</taxon>
    </lineage>
</organism>
<evidence type="ECO:0000259" key="4">
    <source>
        <dbReference type="PROSITE" id="PS50042"/>
    </source>
</evidence>
<dbReference type="PROSITE" id="PS50042">
    <property type="entry name" value="CNMP_BINDING_3"/>
    <property type="match status" value="1"/>
</dbReference>
<evidence type="ECO:0000256" key="2">
    <source>
        <dbReference type="ARBA" id="ARBA00012438"/>
    </source>
</evidence>
<feature type="domain" description="Histidine kinase" evidence="5">
    <location>
        <begin position="286"/>
        <end position="469"/>
    </location>
</feature>
<dbReference type="InterPro" id="IPR005467">
    <property type="entry name" value="His_kinase_dom"/>
</dbReference>
<dbReference type="PANTHER" id="PTHR43065">
    <property type="entry name" value="SENSOR HISTIDINE KINASE"/>
    <property type="match status" value="1"/>
</dbReference>
<feature type="domain" description="Cyclic nucleotide-binding" evidence="4">
    <location>
        <begin position="12"/>
        <end position="131"/>
    </location>
</feature>
<evidence type="ECO:0000256" key="1">
    <source>
        <dbReference type="ARBA" id="ARBA00000085"/>
    </source>
</evidence>
<name>A0A6M0IM82_9BACT</name>
<dbReference type="AlphaFoldDB" id="A0A6M0IM82"/>
<dbReference type="PROSITE" id="PS50109">
    <property type="entry name" value="HIS_KIN"/>
    <property type="match status" value="1"/>
</dbReference>
<dbReference type="Proteomes" id="UP000477386">
    <property type="component" value="Unassembled WGS sequence"/>
</dbReference>
<keyword evidence="7" id="KW-1185">Reference proteome</keyword>
<proteinExistence type="predicted"/>
<dbReference type="Gene3D" id="3.30.565.10">
    <property type="entry name" value="Histidine kinase-like ATPase, C-terminal domain"/>
    <property type="match status" value="1"/>
</dbReference>
<protein>
    <recommendedName>
        <fullName evidence="2">histidine kinase</fullName>
        <ecNumber evidence="2">2.7.13.3</ecNumber>
    </recommendedName>
</protein>
<dbReference type="InterPro" id="IPR004358">
    <property type="entry name" value="Sig_transdc_His_kin-like_C"/>
</dbReference>
<dbReference type="InterPro" id="IPR003594">
    <property type="entry name" value="HATPase_dom"/>
</dbReference>
<accession>A0A6M0IM82</accession>
<dbReference type="PANTHER" id="PTHR43065:SF48">
    <property type="entry name" value="HISTIDINE KINASE"/>
    <property type="match status" value="1"/>
</dbReference>
<dbReference type="InterPro" id="IPR003661">
    <property type="entry name" value="HisK_dim/P_dom"/>
</dbReference>
<dbReference type="PRINTS" id="PR00344">
    <property type="entry name" value="BCTRLSENSOR"/>
</dbReference>
<dbReference type="Gene3D" id="2.60.120.10">
    <property type="entry name" value="Jelly Rolls"/>
    <property type="match status" value="1"/>
</dbReference>
<dbReference type="InterPro" id="IPR036890">
    <property type="entry name" value="HATPase_C_sf"/>
</dbReference>
<evidence type="ECO:0000256" key="3">
    <source>
        <dbReference type="ARBA" id="ARBA00022553"/>
    </source>
</evidence>
<evidence type="ECO:0000313" key="7">
    <source>
        <dbReference type="Proteomes" id="UP000477386"/>
    </source>
</evidence>
<evidence type="ECO:0000259" key="5">
    <source>
        <dbReference type="PROSITE" id="PS50109"/>
    </source>
</evidence>
<comment type="caution">
    <text evidence="6">The sequence shown here is derived from an EMBL/GenBank/DDBJ whole genome shotgun (WGS) entry which is preliminary data.</text>
</comment>
<dbReference type="InterPro" id="IPR000595">
    <property type="entry name" value="cNMP-bd_dom"/>
</dbReference>
<dbReference type="InterPro" id="IPR018490">
    <property type="entry name" value="cNMP-bd_dom_sf"/>
</dbReference>
<keyword evidence="3" id="KW-0597">Phosphoprotein</keyword>
<dbReference type="InterPro" id="IPR014710">
    <property type="entry name" value="RmlC-like_jellyroll"/>
</dbReference>
<dbReference type="Gene3D" id="1.10.287.130">
    <property type="match status" value="1"/>
</dbReference>
<dbReference type="Pfam" id="PF00027">
    <property type="entry name" value="cNMP_binding"/>
    <property type="match status" value="1"/>
</dbReference>
<sequence length="469" mass="52240">MTRLETLRQFSLFDLVPDEQVQWLIDQSEEISLPGEHTILHAGDFVEYMMLLLEGRIRVDTGTSGSGEEILIYEPKSVLGVLPYSRIQTIRNRIITDKPSRILRLHRDKLRELAQTQYELTEALVHQMTTRVRDFTKLAQQTDKLASLGRLSAGLAHELNNPVSAVVRSVDTLSTHLRATPESFKTVMSLDLANDQVDCVQEVFFKKMDQQTAGETRPLTLLERTSLEDDLTDWLDDHAIDDSMDLAGPLVDYGFTVDDLDWLLEKIGDENLAGVTNWIVNNLVTEKLVSDISEASKRISTLIGSIKNYTHMDRGGGKEQVLLAEGIRSTITLLNHKIKSKHIDLSILIPDDLPVVCGWPGELNQVWTNLIDNAIDALPDGGKIEISSQPDRRSDGSEFVLTTITDNGTGIPEDIQDKIFEPFFTTKEIGKGTGLGLDIVKGIVDHHNGSIKLKSVPGHTAFSICLPTQ</sequence>
<dbReference type="SUPFAM" id="SSF47384">
    <property type="entry name" value="Homodimeric domain of signal transducing histidine kinase"/>
    <property type="match status" value="1"/>
</dbReference>
<dbReference type="SUPFAM" id="SSF51206">
    <property type="entry name" value="cAMP-binding domain-like"/>
    <property type="match status" value="1"/>
</dbReference>
<dbReference type="GO" id="GO:0000155">
    <property type="term" value="F:phosphorelay sensor kinase activity"/>
    <property type="evidence" value="ECO:0007669"/>
    <property type="project" value="InterPro"/>
</dbReference>